<keyword evidence="3" id="KW-1185">Reference proteome</keyword>
<dbReference type="PROSITE" id="PS51733">
    <property type="entry name" value="BPL_LPL_CATALYTIC"/>
    <property type="match status" value="1"/>
</dbReference>
<dbReference type="Gene3D" id="3.30.930.10">
    <property type="entry name" value="Bira Bifunctional Protein, Domain 2"/>
    <property type="match status" value="1"/>
</dbReference>
<dbReference type="InterPro" id="IPR045864">
    <property type="entry name" value="aa-tRNA-synth_II/BPL/LPL"/>
</dbReference>
<reference evidence="3" key="1">
    <citation type="journal article" date="2019" name="Int. J. Syst. Evol. Microbiol.">
        <title>The Global Catalogue of Microorganisms (GCM) 10K type strain sequencing project: providing services to taxonomists for standard genome sequencing and annotation.</title>
        <authorList>
            <consortium name="The Broad Institute Genomics Platform"/>
            <consortium name="The Broad Institute Genome Sequencing Center for Infectious Disease"/>
            <person name="Wu L."/>
            <person name="Ma J."/>
        </authorList>
    </citation>
    <scope>NUCLEOTIDE SEQUENCE [LARGE SCALE GENOMIC DNA]</scope>
    <source>
        <strain evidence="3">JCM 17839</strain>
    </source>
</reference>
<organism evidence="2 3">
    <name type="scientific">Microbacterium panaciterrae</name>
    <dbReference type="NCBI Taxonomy" id="985759"/>
    <lineage>
        <taxon>Bacteria</taxon>
        <taxon>Bacillati</taxon>
        <taxon>Actinomycetota</taxon>
        <taxon>Actinomycetes</taxon>
        <taxon>Micrococcales</taxon>
        <taxon>Microbacteriaceae</taxon>
        <taxon>Microbacterium</taxon>
    </lineage>
</organism>
<dbReference type="Pfam" id="PF21948">
    <property type="entry name" value="LplA-B_cat"/>
    <property type="match status" value="1"/>
</dbReference>
<comment type="caution">
    <text evidence="2">The sequence shown here is derived from an EMBL/GenBank/DDBJ whole genome shotgun (WGS) entry which is preliminary data.</text>
</comment>
<proteinExistence type="predicted"/>
<evidence type="ECO:0000313" key="2">
    <source>
        <dbReference type="EMBL" id="GAA4480046.1"/>
    </source>
</evidence>
<sequence>MTIPAASSDRLVPLPGDVIRQASPGADDLERSVALLRQVASGAGPQRLLRLYTPAPTLALTRRESLMPGYDVAVATAERLGFTPATRPTGGRAAAYDETCLVFDLVEREEAHADPTALFAQAGRTIVDALRGLGVDARLGEVPGEYCPGEYSINARGAVKLVGTSQRGVRGARLLSGMVAFGPVDRLVAVLTGANAALGLEWDPRTFGSMRTEAPAVSRGDVEDALAAALIV</sequence>
<feature type="domain" description="BPL/LPL catalytic" evidence="1">
    <location>
        <begin position="43"/>
        <end position="232"/>
    </location>
</feature>
<dbReference type="Proteomes" id="UP001500731">
    <property type="component" value="Unassembled WGS sequence"/>
</dbReference>
<gene>
    <name evidence="2" type="ORF">GCM10023171_06270</name>
</gene>
<protein>
    <recommendedName>
        <fullName evidence="1">BPL/LPL catalytic domain-containing protein</fullName>
    </recommendedName>
</protein>
<dbReference type="InterPro" id="IPR004143">
    <property type="entry name" value="BPL_LPL_catalytic"/>
</dbReference>
<accession>A0ABP8P1I8</accession>
<evidence type="ECO:0000259" key="1">
    <source>
        <dbReference type="PROSITE" id="PS51733"/>
    </source>
</evidence>
<dbReference type="SUPFAM" id="SSF55681">
    <property type="entry name" value="Class II aaRS and biotin synthetases"/>
    <property type="match status" value="1"/>
</dbReference>
<dbReference type="EMBL" id="BAABGP010000004">
    <property type="protein sequence ID" value="GAA4480046.1"/>
    <property type="molecule type" value="Genomic_DNA"/>
</dbReference>
<dbReference type="RefSeq" id="WP_345184259.1">
    <property type="nucleotide sequence ID" value="NZ_BAABGP010000004.1"/>
</dbReference>
<evidence type="ECO:0000313" key="3">
    <source>
        <dbReference type="Proteomes" id="UP001500731"/>
    </source>
</evidence>
<name>A0ABP8P1I8_9MICO</name>